<dbReference type="InterPro" id="IPR036322">
    <property type="entry name" value="WD40_repeat_dom_sf"/>
</dbReference>
<feature type="region of interest" description="Disordered" evidence="3">
    <location>
        <begin position="620"/>
        <end position="662"/>
    </location>
</feature>
<keyword evidence="1" id="KW-0853">WD repeat</keyword>
<sequence length="662" mass="73908">MEADSKRRETERKKSKGREREREGERKKWCASMCKTRREGEFVVHHHILNVWNNIHLTIKRVRSSHNPVVMESCDNETTGTSTTIASRSSSNNKNNYVHPSKNNFISNNNSICSDDDLFQEEEENEEEISCALIRKIPRRSAMLDTTEREVVRIIGQHLTNIGLKTSADVLMREAGCTLDQPKAATFKKLVMNGNWSESVKTLEDLKPHLENPGNLALKVLQCEISPLQRNRERTHELSSYLMLSSPEDLAGVTSTCRPSTRPELMDRLQAYLPASIMLPPRRLTTLLAQAAEYQIDRCLYHNKVPAVERTNDSSRWKTDACYLPVDHQCSKKEFPCETIQILSEHCDEPPDLKTILLLSGIFDPLTLKLKQNKTLTGHNRGVSYFAWSPDSTRLAVCGPEDSEEVNIWDVESGKLDGKISNSSDDSLTAVSWSPDGTKITCGGNRGNFFHCDTKGQLIDSWEGVRVQCLAFRGSGKAILAADTHHRIRSYSFDELVDHTILQEDHGIMTFSLDADDRHALLNIATQGFYTIHSCFGGVNQNFIASGSEDNKVYIYHVKRSTPIAVLSGHTRTVTSVSWNPVYPEVLVSASDDSTVRVWGPCEKYRRKVSTCSTLNGELINTNNTTTTTSSSTTSSSSSSSTSNGPEDSHSLDGDVSSNGLV</sequence>
<dbReference type="PANTHER" id="PTHR22838:SF0">
    <property type="entry name" value="WD REPEAT-CONTAINING PROTEIN 26"/>
    <property type="match status" value="1"/>
</dbReference>
<dbReference type="Gene3D" id="2.130.10.10">
    <property type="entry name" value="YVTN repeat-like/Quinoprotein amine dehydrogenase"/>
    <property type="match status" value="2"/>
</dbReference>
<dbReference type="PROSITE" id="PS50294">
    <property type="entry name" value="WD_REPEATS_REGION"/>
    <property type="match status" value="1"/>
</dbReference>
<feature type="region of interest" description="Disordered" evidence="3">
    <location>
        <begin position="1"/>
        <end position="26"/>
    </location>
</feature>
<dbReference type="Pfam" id="PF00400">
    <property type="entry name" value="WD40"/>
    <property type="match status" value="2"/>
</dbReference>
<dbReference type="PROSITE" id="PS50896">
    <property type="entry name" value="LISH"/>
    <property type="match status" value="1"/>
</dbReference>
<evidence type="ECO:0000256" key="1">
    <source>
        <dbReference type="ARBA" id="ARBA00022574"/>
    </source>
</evidence>
<evidence type="ECO:0000256" key="3">
    <source>
        <dbReference type="SAM" id="MobiDB-lite"/>
    </source>
</evidence>
<dbReference type="AlphaFoldDB" id="A0A7R8CGV4"/>
<dbReference type="SUPFAM" id="SSF50978">
    <property type="entry name" value="WD40 repeat-like"/>
    <property type="match status" value="1"/>
</dbReference>
<feature type="compositionally biased region" description="Low complexity" evidence="3">
    <location>
        <begin position="621"/>
        <end position="644"/>
    </location>
</feature>
<dbReference type="InterPro" id="IPR001680">
    <property type="entry name" value="WD40_rpt"/>
</dbReference>
<organism evidence="4 5">
    <name type="scientific">Lepeophtheirus salmonis</name>
    <name type="common">Salmon louse</name>
    <name type="synonym">Caligus salmonis</name>
    <dbReference type="NCBI Taxonomy" id="72036"/>
    <lineage>
        <taxon>Eukaryota</taxon>
        <taxon>Metazoa</taxon>
        <taxon>Ecdysozoa</taxon>
        <taxon>Arthropoda</taxon>
        <taxon>Crustacea</taxon>
        <taxon>Multicrustacea</taxon>
        <taxon>Hexanauplia</taxon>
        <taxon>Copepoda</taxon>
        <taxon>Siphonostomatoida</taxon>
        <taxon>Caligidae</taxon>
        <taxon>Lepeophtheirus</taxon>
    </lineage>
</organism>
<dbReference type="Proteomes" id="UP000675881">
    <property type="component" value="Chromosome 1"/>
</dbReference>
<feature type="compositionally biased region" description="Polar residues" evidence="3">
    <location>
        <begin position="76"/>
        <end position="96"/>
    </location>
</feature>
<dbReference type="SMART" id="SM00667">
    <property type="entry name" value="LisH"/>
    <property type="match status" value="1"/>
</dbReference>
<dbReference type="GO" id="GO:0043161">
    <property type="term" value="P:proteasome-mediated ubiquitin-dependent protein catabolic process"/>
    <property type="evidence" value="ECO:0007669"/>
    <property type="project" value="TreeGrafter"/>
</dbReference>
<dbReference type="PANTHER" id="PTHR22838">
    <property type="entry name" value="WD REPEAT PROTEIN 26-RELATED"/>
    <property type="match status" value="1"/>
</dbReference>
<dbReference type="OrthoDB" id="6334595at2759"/>
<keyword evidence="2" id="KW-0677">Repeat</keyword>
<dbReference type="InterPro" id="IPR051350">
    <property type="entry name" value="WD_repeat-ST_regulator"/>
</dbReference>
<protein>
    <submittedName>
        <fullName evidence="4">WDR26</fullName>
    </submittedName>
</protein>
<name>A0A7R8CGV4_LEPSM</name>
<evidence type="ECO:0000256" key="2">
    <source>
        <dbReference type="ARBA" id="ARBA00022737"/>
    </source>
</evidence>
<dbReference type="EMBL" id="HG994580">
    <property type="protein sequence ID" value="CAF2779534.1"/>
    <property type="molecule type" value="Genomic_DNA"/>
</dbReference>
<evidence type="ECO:0000313" key="4">
    <source>
        <dbReference type="EMBL" id="CAF2779534.1"/>
    </source>
</evidence>
<dbReference type="GO" id="GO:0034657">
    <property type="term" value="C:GID complex"/>
    <property type="evidence" value="ECO:0007669"/>
    <property type="project" value="TreeGrafter"/>
</dbReference>
<feature type="region of interest" description="Disordered" evidence="3">
    <location>
        <begin position="71"/>
        <end position="96"/>
    </location>
</feature>
<gene>
    <name evidence="4" type="ORF">LSAA_1872</name>
</gene>
<evidence type="ECO:0000313" key="5">
    <source>
        <dbReference type="Proteomes" id="UP000675881"/>
    </source>
</evidence>
<accession>A0A7R8CGV4</accession>
<dbReference type="InterPro" id="IPR015943">
    <property type="entry name" value="WD40/YVTN_repeat-like_dom_sf"/>
</dbReference>
<dbReference type="SMART" id="SM00320">
    <property type="entry name" value="WD40"/>
    <property type="match status" value="5"/>
</dbReference>
<proteinExistence type="predicted"/>
<dbReference type="InterPro" id="IPR006594">
    <property type="entry name" value="LisH"/>
</dbReference>
<dbReference type="PROSITE" id="PS50082">
    <property type="entry name" value="WD_REPEATS_2"/>
    <property type="match status" value="1"/>
</dbReference>
<keyword evidence="5" id="KW-1185">Reference proteome</keyword>
<reference evidence="4" key="1">
    <citation type="submission" date="2021-02" db="EMBL/GenBank/DDBJ databases">
        <authorList>
            <person name="Bekaert M."/>
        </authorList>
    </citation>
    <scope>NUCLEOTIDE SEQUENCE</scope>
    <source>
        <strain evidence="4">IoA-00</strain>
    </source>
</reference>